<evidence type="ECO:0000313" key="1">
    <source>
        <dbReference type="EMBL" id="ETJ25711.1"/>
    </source>
</evidence>
<dbReference type="Gene3D" id="3.60.21.10">
    <property type="match status" value="1"/>
</dbReference>
<organism evidence="1">
    <name type="scientific">human gut metagenome</name>
    <dbReference type="NCBI Taxonomy" id="408170"/>
    <lineage>
        <taxon>unclassified sequences</taxon>
        <taxon>metagenomes</taxon>
        <taxon>organismal metagenomes</taxon>
    </lineage>
</organism>
<feature type="non-terminal residue" evidence="1">
    <location>
        <position position="68"/>
    </location>
</feature>
<gene>
    <name evidence="1" type="ORF">Q604_UNBC17689G0001</name>
</gene>
<dbReference type="InterPro" id="IPR029052">
    <property type="entry name" value="Metallo-depent_PP-like"/>
</dbReference>
<sequence length="68" mass="7983">MEQLAFYVVSDIHGYIFPTDFSKRDQYLPMGLLLANHLIEKDQQHYAYHIKIDNGDFLQGSPFCNYLV</sequence>
<reference evidence="1" key="1">
    <citation type="submission" date="2013-12" db="EMBL/GenBank/DDBJ databases">
        <title>A Varibaculum cambriense genome reconstructed from a premature infant gut community with otherwise low bacterial novelty that shifts toward anaerobic metabolism during the third week of life.</title>
        <authorList>
            <person name="Brown C.T."/>
            <person name="Sharon I."/>
            <person name="Thomas B.C."/>
            <person name="Castelle C.J."/>
            <person name="Morowitz M.J."/>
            <person name="Banfield J.F."/>
        </authorList>
    </citation>
    <scope>NUCLEOTIDE SEQUENCE</scope>
</reference>
<dbReference type="EMBL" id="AZMM01017689">
    <property type="protein sequence ID" value="ETJ25711.1"/>
    <property type="molecule type" value="Genomic_DNA"/>
</dbReference>
<comment type="caution">
    <text evidence="1">The sequence shown here is derived from an EMBL/GenBank/DDBJ whole genome shotgun (WGS) entry which is preliminary data.</text>
</comment>
<dbReference type="AlphaFoldDB" id="W1X685"/>
<name>W1X685_9ZZZZ</name>
<protein>
    <submittedName>
        <fullName evidence="1">5' nucleotidase family protein</fullName>
    </submittedName>
</protein>
<proteinExistence type="predicted"/>
<dbReference type="SUPFAM" id="SSF56300">
    <property type="entry name" value="Metallo-dependent phosphatases"/>
    <property type="match status" value="1"/>
</dbReference>
<accession>W1X685</accession>